<keyword evidence="2" id="KW-0282">Flagellum</keyword>
<evidence type="ECO:0000256" key="1">
    <source>
        <dbReference type="SAM" id="Phobius"/>
    </source>
</evidence>
<evidence type="ECO:0000313" key="3">
    <source>
        <dbReference type="Proteomes" id="UP000709466"/>
    </source>
</evidence>
<feature type="transmembrane region" description="Helical" evidence="1">
    <location>
        <begin position="6"/>
        <end position="26"/>
    </location>
</feature>
<gene>
    <name evidence="2" type="ORF">HCZ30_00360</name>
</gene>
<sequence>MNVVRPDQIIIVVLFLALLGLAWFVVRMKGAGLGAKVRQGRRISVAEVTALSPTDRAMIINVDGADFLVLKSKGSPASLTRLEAKESAE</sequence>
<keyword evidence="1" id="KW-1133">Transmembrane helix</keyword>
<comment type="caution">
    <text evidence="2">The sequence shown here is derived from an EMBL/GenBank/DDBJ whole genome shotgun (WGS) entry which is preliminary data.</text>
</comment>
<organism evidence="2 3">
    <name type="scientific">Marivivens donghaensis</name>
    <dbReference type="NCBI Taxonomy" id="1699413"/>
    <lineage>
        <taxon>Bacteria</taxon>
        <taxon>Pseudomonadati</taxon>
        <taxon>Pseudomonadota</taxon>
        <taxon>Alphaproteobacteria</taxon>
        <taxon>Rhodobacterales</taxon>
        <taxon>Paracoccaceae</taxon>
        <taxon>Marivivens group</taxon>
        <taxon>Marivivens</taxon>
    </lineage>
</organism>
<proteinExistence type="predicted"/>
<dbReference type="Proteomes" id="UP000709466">
    <property type="component" value="Unassembled WGS sequence"/>
</dbReference>
<reference evidence="2 3" key="1">
    <citation type="submission" date="2020-03" db="EMBL/GenBank/DDBJ databases">
        <title>Bacterial isolates of synthetic phycosphere.</title>
        <authorList>
            <person name="Fu H."/>
            <person name="Moran M.A."/>
        </authorList>
    </citation>
    <scope>NUCLEOTIDE SEQUENCE [LARGE SCALE GENOMIC DNA]</scope>
    <source>
        <strain evidence="2 3">HF1</strain>
    </source>
</reference>
<keyword evidence="1" id="KW-0472">Membrane</keyword>
<keyword evidence="1" id="KW-0812">Transmembrane</keyword>
<keyword evidence="3" id="KW-1185">Reference proteome</keyword>
<name>A0ABX0VSK7_9RHOB</name>
<keyword evidence="2" id="KW-0969">Cilium</keyword>
<dbReference type="RefSeq" id="WP_167635777.1">
    <property type="nucleotide sequence ID" value="NZ_JAATOP010000001.1"/>
</dbReference>
<dbReference type="EMBL" id="JAATOP010000001">
    <property type="protein sequence ID" value="NIY70881.1"/>
    <property type="molecule type" value="Genomic_DNA"/>
</dbReference>
<keyword evidence="2" id="KW-0966">Cell projection</keyword>
<protein>
    <submittedName>
        <fullName evidence="2">Flagellar assembly protein FliO</fullName>
    </submittedName>
</protein>
<accession>A0ABX0VSK7</accession>
<evidence type="ECO:0000313" key="2">
    <source>
        <dbReference type="EMBL" id="NIY70881.1"/>
    </source>
</evidence>